<evidence type="ECO:0000256" key="3">
    <source>
        <dbReference type="ARBA" id="ARBA00022679"/>
    </source>
</evidence>
<sequence>MYSQNIYDQLKVLSDTLRVQIQTQKLENAKKTVFKIDAVSRNSKEDSILGYVNKLKGNYFYRISDYENAMKYWLEASRQYENSNDSLETSKIYNNISLILNSSGEYRESLVLKKKALTYCPVSVNKTWNLSLLQNIGSTYLYLKKHDSSMYYLKKSYQIARELNSNRHLGQFHHNSSINYLNMGDYHKTIAHTDTVQKVYKEFVSRPALENSIFYSAKALFKLKMYNEALQKAEESLTMVLESGMSINAAENYGLLSSIYEKLDRDKLALDALKKSNTFRDSIYTIDKNKIVLELEKKYETEKKEKENLQLKQETAHKDLTIAKKNNIILITSLIFGLIIILLILYQLKKFKSKNQALQESIQIREKFEKELEVVRDNIAKDFHDDLGNKLARIATLSDLMISTSDNRDKENIIKALKSIKMDSDVLYKGTRDFMFSLKANSDYIEELFTYLSDFGEEFFESFNIDFFVEKHIEENIKLPYYWTRQIIMIFKEAMTNVVKHSKASMATLTIKQDDENLFLSLSDNGSGFNQKEIERKNGLANIESRAHKIKANIEIITGNQGTTISFHAELSNLSSHGKTSA</sequence>
<keyword evidence="7" id="KW-0812">Transmembrane</keyword>
<keyword evidence="6" id="KW-0175">Coiled coil</keyword>
<dbReference type="Gene3D" id="1.25.40.10">
    <property type="entry name" value="Tetratricopeptide repeat domain"/>
    <property type="match status" value="1"/>
</dbReference>
<dbReference type="PANTHER" id="PTHR24421">
    <property type="entry name" value="NITRATE/NITRITE SENSOR PROTEIN NARX-RELATED"/>
    <property type="match status" value="1"/>
</dbReference>
<evidence type="ECO:0000256" key="1">
    <source>
        <dbReference type="ARBA" id="ARBA00000085"/>
    </source>
</evidence>
<gene>
    <name evidence="9" type="ORF">ACFSR1_10900</name>
</gene>
<accession>A0ABW5LH54</accession>
<dbReference type="GO" id="GO:0005524">
    <property type="term" value="F:ATP binding"/>
    <property type="evidence" value="ECO:0007669"/>
    <property type="project" value="UniProtKB-KW"/>
</dbReference>
<keyword evidence="4" id="KW-0418">Kinase</keyword>
<name>A0ABW5LH54_9FLAO</name>
<evidence type="ECO:0000313" key="9">
    <source>
        <dbReference type="EMBL" id="MFD2563174.1"/>
    </source>
</evidence>
<dbReference type="InterPro" id="IPR050482">
    <property type="entry name" value="Sensor_HK_TwoCompSys"/>
</dbReference>
<protein>
    <recommendedName>
        <fullName evidence="2">histidine kinase</fullName>
        <ecNumber evidence="2">2.7.13.3</ecNumber>
    </recommendedName>
</protein>
<feature type="domain" description="Histidine kinase/HSP90-like ATPase" evidence="8">
    <location>
        <begin position="486"/>
        <end position="570"/>
    </location>
</feature>
<keyword evidence="10" id="KW-1185">Reference proteome</keyword>
<dbReference type="SMART" id="SM00028">
    <property type="entry name" value="TPR"/>
    <property type="match status" value="4"/>
</dbReference>
<dbReference type="EMBL" id="JBHULE010000019">
    <property type="protein sequence ID" value="MFD2563174.1"/>
    <property type="molecule type" value="Genomic_DNA"/>
</dbReference>
<keyword evidence="7" id="KW-0472">Membrane</keyword>
<dbReference type="SUPFAM" id="SSF55874">
    <property type="entry name" value="ATPase domain of HSP90 chaperone/DNA topoisomerase II/histidine kinase"/>
    <property type="match status" value="1"/>
</dbReference>
<keyword evidence="7" id="KW-1133">Transmembrane helix</keyword>
<dbReference type="SUPFAM" id="SSF48452">
    <property type="entry name" value="TPR-like"/>
    <property type="match status" value="2"/>
</dbReference>
<dbReference type="Proteomes" id="UP001597319">
    <property type="component" value="Unassembled WGS sequence"/>
</dbReference>
<keyword evidence="9" id="KW-0067">ATP-binding</keyword>
<proteinExistence type="predicted"/>
<evidence type="ECO:0000256" key="7">
    <source>
        <dbReference type="SAM" id="Phobius"/>
    </source>
</evidence>
<comment type="caution">
    <text evidence="9">The sequence shown here is derived from an EMBL/GenBank/DDBJ whole genome shotgun (WGS) entry which is preliminary data.</text>
</comment>
<evidence type="ECO:0000256" key="2">
    <source>
        <dbReference type="ARBA" id="ARBA00012438"/>
    </source>
</evidence>
<dbReference type="InterPro" id="IPR036890">
    <property type="entry name" value="HATPase_C_sf"/>
</dbReference>
<keyword evidence="3" id="KW-0808">Transferase</keyword>
<evidence type="ECO:0000313" key="10">
    <source>
        <dbReference type="Proteomes" id="UP001597319"/>
    </source>
</evidence>
<dbReference type="PANTHER" id="PTHR24421:SF10">
    <property type="entry name" value="NITRATE_NITRITE SENSOR PROTEIN NARQ"/>
    <property type="match status" value="1"/>
</dbReference>
<dbReference type="InterPro" id="IPR011990">
    <property type="entry name" value="TPR-like_helical_dom_sf"/>
</dbReference>
<evidence type="ECO:0000256" key="6">
    <source>
        <dbReference type="SAM" id="Coils"/>
    </source>
</evidence>
<feature type="transmembrane region" description="Helical" evidence="7">
    <location>
        <begin position="328"/>
        <end position="346"/>
    </location>
</feature>
<dbReference type="CDD" id="cd16917">
    <property type="entry name" value="HATPase_UhpB-NarQ-NarX-like"/>
    <property type="match status" value="1"/>
</dbReference>
<evidence type="ECO:0000256" key="5">
    <source>
        <dbReference type="ARBA" id="ARBA00023012"/>
    </source>
</evidence>
<evidence type="ECO:0000256" key="4">
    <source>
        <dbReference type="ARBA" id="ARBA00022777"/>
    </source>
</evidence>
<reference evidence="10" key="1">
    <citation type="journal article" date="2019" name="Int. J. Syst. Evol. Microbiol.">
        <title>The Global Catalogue of Microorganisms (GCM) 10K type strain sequencing project: providing services to taxonomists for standard genome sequencing and annotation.</title>
        <authorList>
            <consortium name="The Broad Institute Genomics Platform"/>
            <consortium name="The Broad Institute Genome Sequencing Center for Infectious Disease"/>
            <person name="Wu L."/>
            <person name="Ma J."/>
        </authorList>
    </citation>
    <scope>NUCLEOTIDE SEQUENCE [LARGE SCALE GENOMIC DNA]</scope>
    <source>
        <strain evidence="10">KCTC 52274</strain>
    </source>
</reference>
<evidence type="ECO:0000259" key="8">
    <source>
        <dbReference type="Pfam" id="PF02518"/>
    </source>
</evidence>
<dbReference type="EC" id="2.7.13.3" evidence="2"/>
<dbReference type="InterPro" id="IPR019734">
    <property type="entry name" value="TPR_rpt"/>
</dbReference>
<organism evidence="9 10">
    <name type="scientific">Aquimarina rubra</name>
    <dbReference type="NCBI Taxonomy" id="1920033"/>
    <lineage>
        <taxon>Bacteria</taxon>
        <taxon>Pseudomonadati</taxon>
        <taxon>Bacteroidota</taxon>
        <taxon>Flavobacteriia</taxon>
        <taxon>Flavobacteriales</taxon>
        <taxon>Flavobacteriaceae</taxon>
        <taxon>Aquimarina</taxon>
    </lineage>
</organism>
<dbReference type="Gene3D" id="3.30.565.10">
    <property type="entry name" value="Histidine kinase-like ATPase, C-terminal domain"/>
    <property type="match status" value="1"/>
</dbReference>
<dbReference type="InterPro" id="IPR003594">
    <property type="entry name" value="HATPase_dom"/>
</dbReference>
<feature type="coiled-coil region" evidence="6">
    <location>
        <begin position="292"/>
        <end position="319"/>
    </location>
</feature>
<dbReference type="RefSeq" id="WP_378292383.1">
    <property type="nucleotide sequence ID" value="NZ_JBHULE010000019.1"/>
</dbReference>
<keyword evidence="5" id="KW-0902">Two-component regulatory system</keyword>
<keyword evidence="9" id="KW-0547">Nucleotide-binding</keyword>
<comment type="catalytic activity">
    <reaction evidence="1">
        <text>ATP + protein L-histidine = ADP + protein N-phospho-L-histidine.</text>
        <dbReference type="EC" id="2.7.13.3"/>
    </reaction>
</comment>
<dbReference type="Pfam" id="PF02518">
    <property type="entry name" value="HATPase_c"/>
    <property type="match status" value="1"/>
</dbReference>